<keyword evidence="2" id="KW-1185">Reference proteome</keyword>
<evidence type="ECO:0000313" key="2">
    <source>
        <dbReference type="Proteomes" id="UP001431783"/>
    </source>
</evidence>
<dbReference type="EMBL" id="JARQZJ010000091">
    <property type="protein sequence ID" value="KAK9883302.1"/>
    <property type="molecule type" value="Genomic_DNA"/>
</dbReference>
<reference evidence="1 2" key="1">
    <citation type="submission" date="2023-03" db="EMBL/GenBank/DDBJ databases">
        <title>Genome insight into feeding habits of ladybird beetles.</title>
        <authorList>
            <person name="Li H.-S."/>
            <person name="Huang Y.-H."/>
            <person name="Pang H."/>
        </authorList>
    </citation>
    <scope>NUCLEOTIDE SEQUENCE [LARGE SCALE GENOMIC DNA]</scope>
    <source>
        <strain evidence="1">SYSU_2023b</strain>
        <tissue evidence="1">Whole body</tissue>
    </source>
</reference>
<organism evidence="1 2">
    <name type="scientific">Henosepilachna vigintioctopunctata</name>
    <dbReference type="NCBI Taxonomy" id="420089"/>
    <lineage>
        <taxon>Eukaryota</taxon>
        <taxon>Metazoa</taxon>
        <taxon>Ecdysozoa</taxon>
        <taxon>Arthropoda</taxon>
        <taxon>Hexapoda</taxon>
        <taxon>Insecta</taxon>
        <taxon>Pterygota</taxon>
        <taxon>Neoptera</taxon>
        <taxon>Endopterygota</taxon>
        <taxon>Coleoptera</taxon>
        <taxon>Polyphaga</taxon>
        <taxon>Cucujiformia</taxon>
        <taxon>Coccinelloidea</taxon>
        <taxon>Coccinellidae</taxon>
        <taxon>Epilachninae</taxon>
        <taxon>Epilachnini</taxon>
        <taxon>Henosepilachna</taxon>
    </lineage>
</organism>
<dbReference type="AlphaFoldDB" id="A0AAW1UIF4"/>
<proteinExistence type="predicted"/>
<accession>A0AAW1UIF4</accession>
<comment type="caution">
    <text evidence="1">The sequence shown here is derived from an EMBL/GenBank/DDBJ whole genome shotgun (WGS) entry which is preliminary data.</text>
</comment>
<dbReference type="Proteomes" id="UP001431783">
    <property type="component" value="Unassembled WGS sequence"/>
</dbReference>
<protein>
    <submittedName>
        <fullName evidence="1">Uncharacterized protein</fullName>
    </submittedName>
</protein>
<name>A0AAW1UIF4_9CUCU</name>
<gene>
    <name evidence="1" type="ORF">WA026_001483</name>
</gene>
<sequence>MQCDNLNKVSTRNASNLNELDSALKELGMLATTTNSRDEYMKEISNNPSSSSFKINTKFVHNVSIGSYKKVVKSFIRYKPYIPRVRSRTKSENKDNENMDYIQNMLDSCIESIDTTHLKKAKSLESIVSENNQNINFRSFKFENMPELEIVSDSIQNLKVVE</sequence>
<evidence type="ECO:0000313" key="1">
    <source>
        <dbReference type="EMBL" id="KAK9883302.1"/>
    </source>
</evidence>